<dbReference type="RefSeq" id="XP_018136870.1">
    <property type="nucleotide sequence ID" value="XM_018289257.1"/>
</dbReference>
<accession>A0A179EZZ9</accession>
<name>A0A179EZZ9_METCM</name>
<keyword evidence="2" id="KW-0472">Membrane</keyword>
<evidence type="ECO:0000313" key="5">
    <source>
        <dbReference type="Proteomes" id="UP000078397"/>
    </source>
</evidence>
<keyword evidence="5" id="KW-1185">Reference proteome</keyword>
<dbReference type="Proteomes" id="UP000078397">
    <property type="component" value="Unassembled WGS sequence"/>
</dbReference>
<organism evidence="4 5">
    <name type="scientific">Pochonia chlamydosporia 170</name>
    <dbReference type="NCBI Taxonomy" id="1380566"/>
    <lineage>
        <taxon>Eukaryota</taxon>
        <taxon>Fungi</taxon>
        <taxon>Dikarya</taxon>
        <taxon>Ascomycota</taxon>
        <taxon>Pezizomycotina</taxon>
        <taxon>Sordariomycetes</taxon>
        <taxon>Hypocreomycetidae</taxon>
        <taxon>Hypocreales</taxon>
        <taxon>Clavicipitaceae</taxon>
        <taxon>Pochonia</taxon>
    </lineage>
</organism>
<keyword evidence="2" id="KW-0812">Transmembrane</keyword>
<proteinExistence type="predicted"/>
<dbReference type="InterPro" id="IPR006073">
    <property type="entry name" value="GTP-bd"/>
</dbReference>
<protein>
    <submittedName>
        <fullName evidence="4">50S ribosome-binding GTPase domain-containing protein</fullName>
    </submittedName>
</protein>
<gene>
    <name evidence="4" type="ORF">VFPPC_10973</name>
</gene>
<dbReference type="OrthoDB" id="8954335at2759"/>
<dbReference type="EMBL" id="LSBJ02000014">
    <property type="protein sequence ID" value="OAQ58751.1"/>
    <property type="molecule type" value="Genomic_DNA"/>
</dbReference>
<dbReference type="KEGG" id="pchm:VFPPC_10973"/>
<keyword evidence="2" id="KW-1133">Transmembrane helix</keyword>
<dbReference type="STRING" id="1380566.A0A179EZZ9"/>
<dbReference type="SUPFAM" id="SSF52540">
    <property type="entry name" value="P-loop containing nucleoside triphosphate hydrolases"/>
    <property type="match status" value="1"/>
</dbReference>
<dbReference type="Gene3D" id="3.40.50.300">
    <property type="entry name" value="P-loop containing nucleotide triphosphate hydrolases"/>
    <property type="match status" value="1"/>
</dbReference>
<feature type="domain" description="G" evidence="3">
    <location>
        <begin position="29"/>
        <end position="126"/>
    </location>
</feature>
<reference evidence="4 5" key="1">
    <citation type="journal article" date="2016" name="PLoS Pathog.">
        <title>Biosynthesis of antibiotic leucinostatins in bio-control fungus Purpureocillium lilacinum and their inhibition on phytophthora revealed by genome mining.</title>
        <authorList>
            <person name="Wang G."/>
            <person name="Liu Z."/>
            <person name="Lin R."/>
            <person name="Li E."/>
            <person name="Mao Z."/>
            <person name="Ling J."/>
            <person name="Yang Y."/>
            <person name="Yin W.B."/>
            <person name="Xie B."/>
        </authorList>
    </citation>
    <scope>NUCLEOTIDE SEQUENCE [LARGE SCALE GENOMIC DNA]</scope>
    <source>
        <strain evidence="4">170</strain>
    </source>
</reference>
<feature type="coiled-coil region" evidence="1">
    <location>
        <begin position="258"/>
        <end position="302"/>
    </location>
</feature>
<evidence type="ECO:0000313" key="4">
    <source>
        <dbReference type="EMBL" id="OAQ58751.1"/>
    </source>
</evidence>
<keyword evidence="1" id="KW-0175">Coiled coil</keyword>
<dbReference type="AlphaFoldDB" id="A0A179EZZ9"/>
<evidence type="ECO:0000256" key="1">
    <source>
        <dbReference type="SAM" id="Coils"/>
    </source>
</evidence>
<dbReference type="InterPro" id="IPR027417">
    <property type="entry name" value="P-loop_NTPase"/>
</dbReference>
<dbReference type="GeneID" id="28853251"/>
<evidence type="ECO:0000256" key="2">
    <source>
        <dbReference type="SAM" id="Phobius"/>
    </source>
</evidence>
<dbReference type="GO" id="GO:0005525">
    <property type="term" value="F:GTP binding"/>
    <property type="evidence" value="ECO:0007669"/>
    <property type="project" value="InterPro"/>
</dbReference>
<evidence type="ECO:0000259" key="3">
    <source>
        <dbReference type="Pfam" id="PF01926"/>
    </source>
</evidence>
<comment type="caution">
    <text evidence="4">The sequence shown here is derived from an EMBL/GenBank/DDBJ whole genome shotgun (WGS) entry which is preliminary data.</text>
</comment>
<sequence>MAEEVDDQENLPFKEADLLNCIDQESFLVTVMGLTGVGKSNLLERLGATSLRTVDGAMVGHRLESHTRTVNFYSLKYRDQHFLFIDTPGFEDGARQNSDILQIIAQHLATSYNHKKYPDSVIYVSKITETRFMGHARKNLDLFEEVCGTDSMEMVTLLTTMWDTAGQVPPTRISDFESREEELITKYWNEMIQQGAKPRRSDNTRDSLLPILDQCIARRAQLQEQGRTHPALQLQTELVEDNRKLIDTSAGSLLAHEFRQTEKRLENHKERLSKYLEEDPQNERLARRIEAVEYEIQENKEAEDRLRYWTIAGISTAFIAALGGLLGLILSAAR</sequence>
<dbReference type="Pfam" id="PF01926">
    <property type="entry name" value="MMR_HSR1"/>
    <property type="match status" value="1"/>
</dbReference>
<feature type="transmembrane region" description="Helical" evidence="2">
    <location>
        <begin position="308"/>
        <end position="330"/>
    </location>
</feature>